<dbReference type="PANTHER" id="PTHR23088">
    <property type="entry name" value="NITRILASE-RELATED"/>
    <property type="match status" value="1"/>
</dbReference>
<dbReference type="Gene3D" id="3.60.110.10">
    <property type="entry name" value="Carbon-nitrogen hydrolase"/>
    <property type="match status" value="1"/>
</dbReference>
<keyword evidence="3" id="KW-1185">Reference proteome</keyword>
<reference evidence="2 3" key="1">
    <citation type="submission" date="2018-03" db="EMBL/GenBank/DDBJ databases">
        <title>Ahniella affigens gen. nov., sp. nov., a gammaproteobacterium isolated from sandy soil near a stream.</title>
        <authorList>
            <person name="Ko Y."/>
            <person name="Kim J.-H."/>
        </authorList>
    </citation>
    <scope>NUCLEOTIDE SEQUENCE [LARGE SCALE GENOMIC DNA]</scope>
    <source>
        <strain evidence="2 3">D13</strain>
    </source>
</reference>
<proteinExistence type="predicted"/>
<evidence type="ECO:0000313" key="3">
    <source>
        <dbReference type="Proteomes" id="UP000241074"/>
    </source>
</evidence>
<dbReference type="InterPro" id="IPR036526">
    <property type="entry name" value="C-N_Hydrolase_sf"/>
</dbReference>
<keyword evidence="2" id="KW-0378">Hydrolase</keyword>
<dbReference type="PANTHER" id="PTHR23088:SF50">
    <property type="entry name" value="HYDROLASE YHCX"/>
    <property type="match status" value="1"/>
</dbReference>
<protein>
    <submittedName>
        <fullName evidence="2">Amidohydrolase</fullName>
    </submittedName>
</protein>
<dbReference type="CDD" id="cd07574">
    <property type="entry name" value="nitrilase_Rim1_like"/>
    <property type="match status" value="1"/>
</dbReference>
<dbReference type="Proteomes" id="UP000241074">
    <property type="component" value="Chromosome"/>
</dbReference>
<dbReference type="AlphaFoldDB" id="A0A2P1PTN9"/>
<dbReference type="EMBL" id="CP027860">
    <property type="protein sequence ID" value="AVP98192.1"/>
    <property type="molecule type" value="Genomic_DNA"/>
</dbReference>
<dbReference type="OrthoDB" id="9811121at2"/>
<accession>A0A2P1PTN9</accession>
<evidence type="ECO:0000313" key="2">
    <source>
        <dbReference type="EMBL" id="AVP98192.1"/>
    </source>
</evidence>
<evidence type="ECO:0000259" key="1">
    <source>
        <dbReference type="PROSITE" id="PS50263"/>
    </source>
</evidence>
<dbReference type="Pfam" id="PF00795">
    <property type="entry name" value="CN_hydrolase"/>
    <property type="match status" value="1"/>
</dbReference>
<dbReference type="SUPFAM" id="SSF56317">
    <property type="entry name" value="Carbon-nitrogen hydrolase"/>
    <property type="match status" value="1"/>
</dbReference>
<dbReference type="KEGG" id="xba:C7S18_13760"/>
<reference evidence="2 3" key="2">
    <citation type="submission" date="2018-03" db="EMBL/GenBank/DDBJ databases">
        <authorList>
            <person name="Keele B.F."/>
        </authorList>
    </citation>
    <scope>NUCLEOTIDE SEQUENCE [LARGE SCALE GENOMIC DNA]</scope>
    <source>
        <strain evidence="2 3">D13</strain>
    </source>
</reference>
<dbReference type="RefSeq" id="WP_106892112.1">
    <property type="nucleotide sequence ID" value="NZ_CP027860.1"/>
</dbReference>
<gene>
    <name evidence="2" type="ORF">C7S18_13760</name>
</gene>
<organism evidence="2 3">
    <name type="scientific">Ahniella affigens</name>
    <dbReference type="NCBI Taxonomy" id="2021234"/>
    <lineage>
        <taxon>Bacteria</taxon>
        <taxon>Pseudomonadati</taxon>
        <taxon>Pseudomonadota</taxon>
        <taxon>Gammaproteobacteria</taxon>
        <taxon>Lysobacterales</taxon>
        <taxon>Rhodanobacteraceae</taxon>
        <taxon>Ahniella</taxon>
    </lineage>
</organism>
<feature type="domain" description="CN hydrolase" evidence="1">
    <location>
        <begin position="1"/>
        <end position="260"/>
    </location>
</feature>
<dbReference type="InterPro" id="IPR003010">
    <property type="entry name" value="C-N_Hydrolase"/>
</dbReference>
<dbReference type="GO" id="GO:0016787">
    <property type="term" value="F:hydrolase activity"/>
    <property type="evidence" value="ECO:0007669"/>
    <property type="project" value="UniProtKB-KW"/>
</dbReference>
<name>A0A2P1PTN9_9GAMM</name>
<dbReference type="PROSITE" id="PS50263">
    <property type="entry name" value="CN_HYDROLASE"/>
    <property type="match status" value="1"/>
</dbReference>
<sequence length="279" mass="30170">MIVAAAAYGVSAHADFSSFLAKLRGLAAAAAEQGAQLLLLPEYHAMELATIFAEPIKSDLQAQLSALQTIVPQYEAALSELARAFQLCIVGGTLPVQDADGQFRNRCTIATADGRRHHQYKLNMTRFERESWGVSAGQGQLVVDLGACRLGVAICYDSEFPVLVRELVKDGANLICVPSCTDSMHGYHRVEVACRARALENQCYVLVTHTIGDLPSSPAIDENHGAAALYGPPDRGFPANGVIAQTEIDAPTLLIAELDFDKVDAVRQDGQVLNHRDWR</sequence>